<evidence type="ECO:0000313" key="2">
    <source>
        <dbReference type="Proteomes" id="UP000800036"/>
    </source>
</evidence>
<proteinExistence type="predicted"/>
<organism evidence="1 2">
    <name type="scientific">Bimuria novae-zelandiae CBS 107.79</name>
    <dbReference type="NCBI Taxonomy" id="1447943"/>
    <lineage>
        <taxon>Eukaryota</taxon>
        <taxon>Fungi</taxon>
        <taxon>Dikarya</taxon>
        <taxon>Ascomycota</taxon>
        <taxon>Pezizomycotina</taxon>
        <taxon>Dothideomycetes</taxon>
        <taxon>Pleosporomycetidae</taxon>
        <taxon>Pleosporales</taxon>
        <taxon>Massarineae</taxon>
        <taxon>Didymosphaeriaceae</taxon>
        <taxon>Bimuria</taxon>
    </lineage>
</organism>
<dbReference type="Proteomes" id="UP000800036">
    <property type="component" value="Unassembled WGS sequence"/>
</dbReference>
<accession>A0A6A5VNL7</accession>
<gene>
    <name evidence="1" type="ORF">BU23DRAFT_595544</name>
</gene>
<dbReference type="EMBL" id="ML976660">
    <property type="protein sequence ID" value="KAF1978318.1"/>
    <property type="molecule type" value="Genomic_DNA"/>
</dbReference>
<name>A0A6A5VNL7_9PLEO</name>
<dbReference type="AlphaFoldDB" id="A0A6A5VNL7"/>
<keyword evidence="2" id="KW-1185">Reference proteome</keyword>
<reference evidence="1" key="1">
    <citation type="journal article" date="2020" name="Stud. Mycol.">
        <title>101 Dothideomycetes genomes: a test case for predicting lifestyles and emergence of pathogens.</title>
        <authorList>
            <person name="Haridas S."/>
            <person name="Albert R."/>
            <person name="Binder M."/>
            <person name="Bloem J."/>
            <person name="Labutti K."/>
            <person name="Salamov A."/>
            <person name="Andreopoulos B."/>
            <person name="Baker S."/>
            <person name="Barry K."/>
            <person name="Bills G."/>
            <person name="Bluhm B."/>
            <person name="Cannon C."/>
            <person name="Castanera R."/>
            <person name="Culley D."/>
            <person name="Daum C."/>
            <person name="Ezra D."/>
            <person name="Gonzalez J."/>
            <person name="Henrissat B."/>
            <person name="Kuo A."/>
            <person name="Liang C."/>
            <person name="Lipzen A."/>
            <person name="Lutzoni F."/>
            <person name="Magnuson J."/>
            <person name="Mondo S."/>
            <person name="Nolan M."/>
            <person name="Ohm R."/>
            <person name="Pangilinan J."/>
            <person name="Park H.-J."/>
            <person name="Ramirez L."/>
            <person name="Alfaro M."/>
            <person name="Sun H."/>
            <person name="Tritt A."/>
            <person name="Yoshinaga Y."/>
            <person name="Zwiers L.-H."/>
            <person name="Turgeon B."/>
            <person name="Goodwin S."/>
            <person name="Spatafora J."/>
            <person name="Crous P."/>
            <person name="Grigoriev I."/>
        </authorList>
    </citation>
    <scope>NUCLEOTIDE SEQUENCE</scope>
    <source>
        <strain evidence="1">CBS 107.79</strain>
    </source>
</reference>
<sequence length="159" mass="18115">MGVSNSGVPMGMGGGGETLKCTMMGAVRWGSTDKRKSESWTFPGSEKRIERATWVCCGPPEILLQPIYLRRDGKGRFKNNDVQVHRRPRFCKSLEDIKTWQAVTRFKKNEPSKMTPSGMGSFVLLRKLKQHDRMRSVLFQKKNKVLDDGRSVLPWNPTD</sequence>
<protein>
    <submittedName>
        <fullName evidence="1">Uncharacterized protein</fullName>
    </submittedName>
</protein>
<evidence type="ECO:0000313" key="1">
    <source>
        <dbReference type="EMBL" id="KAF1978318.1"/>
    </source>
</evidence>